<evidence type="ECO:0000313" key="1">
    <source>
        <dbReference type="EMBL" id="GAA2577855.1"/>
    </source>
</evidence>
<reference evidence="1 2" key="1">
    <citation type="journal article" date="2019" name="Int. J. Syst. Evol. Microbiol.">
        <title>The Global Catalogue of Microorganisms (GCM) 10K type strain sequencing project: providing services to taxonomists for standard genome sequencing and annotation.</title>
        <authorList>
            <consortium name="The Broad Institute Genomics Platform"/>
            <consortium name="The Broad Institute Genome Sequencing Center for Infectious Disease"/>
            <person name="Wu L."/>
            <person name="Ma J."/>
        </authorList>
    </citation>
    <scope>NUCLEOTIDE SEQUENCE [LARGE SCALE GENOMIC DNA]</scope>
    <source>
        <strain evidence="1 2">JCM 16365</strain>
    </source>
</reference>
<dbReference type="Proteomes" id="UP001500274">
    <property type="component" value="Unassembled WGS sequence"/>
</dbReference>
<keyword evidence="2" id="KW-1185">Reference proteome</keyword>
<organism evidence="1 2">
    <name type="scientific">Microbacterium binotii</name>
    <dbReference type="NCBI Taxonomy" id="462710"/>
    <lineage>
        <taxon>Bacteria</taxon>
        <taxon>Bacillati</taxon>
        <taxon>Actinomycetota</taxon>
        <taxon>Actinomycetes</taxon>
        <taxon>Micrococcales</taxon>
        <taxon>Microbacteriaceae</taxon>
        <taxon>Microbacterium</taxon>
    </lineage>
</organism>
<gene>
    <name evidence="1" type="ORF">GCM10009862_16460</name>
</gene>
<name>A0ABN3PDJ3_9MICO</name>
<evidence type="ECO:0000313" key="2">
    <source>
        <dbReference type="Proteomes" id="UP001500274"/>
    </source>
</evidence>
<dbReference type="EMBL" id="BAAARI010000011">
    <property type="protein sequence ID" value="GAA2577855.1"/>
    <property type="molecule type" value="Genomic_DNA"/>
</dbReference>
<sequence>MSNVLEFPTREPESPVLERTTVSEVLESARAPRHGDFVFSVQYRGPAGGVTFTAPGTGFVQDVKLFDDHTMTITYAGGVSVTARGDARLTWYPAP</sequence>
<dbReference type="RefSeq" id="WP_344228489.1">
    <property type="nucleotide sequence ID" value="NZ_BAAARI010000011.1"/>
</dbReference>
<comment type="caution">
    <text evidence="1">The sequence shown here is derived from an EMBL/GenBank/DDBJ whole genome shotgun (WGS) entry which is preliminary data.</text>
</comment>
<accession>A0ABN3PDJ3</accession>
<protein>
    <submittedName>
        <fullName evidence="1">Uncharacterized protein</fullName>
    </submittedName>
</protein>
<proteinExistence type="predicted"/>